<protein>
    <submittedName>
        <fullName evidence="1">Aminopeptidase N</fullName>
    </submittedName>
</protein>
<keyword evidence="1" id="KW-0645">Protease</keyword>
<reference evidence="1 2" key="1">
    <citation type="journal article" date="2014" name="Genome Announc.">
        <title>Draft Genome Sequences of Marine Flavobacterium Algibacter lectus Strains SS8 and NR4.</title>
        <authorList>
            <person name="Takatani N."/>
            <person name="Nakanishi M."/>
            <person name="Meirelles P."/>
            <person name="Mino S."/>
            <person name="Suda W."/>
            <person name="Oshima K."/>
            <person name="Hattori M."/>
            <person name="Ohkuma M."/>
            <person name="Hosokawa M."/>
            <person name="Miyashita K."/>
            <person name="Thompson F.L."/>
            <person name="Niwa A."/>
            <person name="Sawabe T."/>
            <person name="Sawabe T."/>
        </authorList>
    </citation>
    <scope>NUCLEOTIDE SEQUENCE [LARGE SCALE GENOMIC DNA]</scope>
    <source>
        <strain evidence="2">JCM19274</strain>
    </source>
</reference>
<name>A0A090WVZ8_9FLAO</name>
<evidence type="ECO:0000313" key="1">
    <source>
        <dbReference type="EMBL" id="GAL81325.1"/>
    </source>
</evidence>
<dbReference type="GO" id="GO:0004177">
    <property type="term" value="F:aminopeptidase activity"/>
    <property type="evidence" value="ECO:0007669"/>
    <property type="project" value="UniProtKB-KW"/>
</dbReference>
<keyword evidence="1" id="KW-0378">Hydrolase</keyword>
<evidence type="ECO:0000313" key="2">
    <source>
        <dbReference type="Proteomes" id="UP000029643"/>
    </source>
</evidence>
<dbReference type="EMBL" id="BBNU01000015">
    <property type="protein sequence ID" value="GAL81325.1"/>
    <property type="molecule type" value="Genomic_DNA"/>
</dbReference>
<organism evidence="1 2">
    <name type="scientific">Algibacter lectus</name>
    <dbReference type="NCBI Taxonomy" id="221126"/>
    <lineage>
        <taxon>Bacteria</taxon>
        <taxon>Pseudomonadati</taxon>
        <taxon>Bacteroidota</taxon>
        <taxon>Flavobacteriia</taxon>
        <taxon>Flavobacteriales</taxon>
        <taxon>Flavobacteriaceae</taxon>
        <taxon>Algibacter</taxon>
    </lineage>
</organism>
<sequence>MFSSIGLTGFSQNKIDLKAKFDIENKSIEIVQTITYQNTSKDTLSTIYLSDWNNSYSTKKTALATRIADEYKNDFHLAKNEDRGFSVVTLAKQNDAVLTYSPVKNQMDILQVNLVKPVNPNESYTIKLEYRVQVPNSKFTRYGITDTGDLNLRYWYFTPAIYDGEWQYYSNKDLDDLYIPLAM</sequence>
<keyword evidence="1" id="KW-0031">Aminopeptidase</keyword>
<comment type="caution">
    <text evidence="1">The sequence shown here is derived from an EMBL/GenBank/DDBJ whole genome shotgun (WGS) entry which is preliminary data.</text>
</comment>
<gene>
    <name evidence="1" type="ORF">JCM19274_2401</name>
</gene>
<dbReference type="AlphaFoldDB" id="A0A090WVZ8"/>
<dbReference type="Proteomes" id="UP000029643">
    <property type="component" value="Unassembled WGS sequence"/>
</dbReference>
<proteinExistence type="predicted"/>
<accession>A0A090WVZ8</accession>